<dbReference type="GO" id="GO:0050660">
    <property type="term" value="F:flavin adenine dinucleotide binding"/>
    <property type="evidence" value="ECO:0007669"/>
    <property type="project" value="TreeGrafter"/>
</dbReference>
<dbReference type="PRINTS" id="PR00369">
    <property type="entry name" value="FLAVODOXIN"/>
</dbReference>
<dbReference type="GO" id="GO:0005829">
    <property type="term" value="C:cytosol"/>
    <property type="evidence" value="ECO:0007669"/>
    <property type="project" value="TreeGrafter"/>
</dbReference>
<gene>
    <name evidence="5" type="ORF">D0Y53_06995</name>
</gene>
<keyword evidence="3" id="KW-0813">Transport</keyword>
<accession>A0A372DMX4</accession>
<dbReference type="GO" id="GO:0016491">
    <property type="term" value="F:oxidoreductase activity"/>
    <property type="evidence" value="ECO:0007669"/>
    <property type="project" value="TreeGrafter"/>
</dbReference>
<comment type="caution">
    <text evidence="5">The sequence shown here is derived from an EMBL/GenBank/DDBJ whole genome shotgun (WGS) entry which is preliminary data.</text>
</comment>
<keyword evidence="1" id="KW-0285">Flavoprotein</keyword>
<dbReference type="InterPro" id="IPR029039">
    <property type="entry name" value="Flavoprotein-like_sf"/>
</dbReference>
<dbReference type="PANTHER" id="PTHR19384">
    <property type="entry name" value="NITRIC OXIDE SYNTHASE-RELATED"/>
    <property type="match status" value="1"/>
</dbReference>
<reference evidence="5 6" key="1">
    <citation type="submission" date="2018-08" db="EMBL/GenBank/DDBJ databases">
        <title>Lysobacter weifangensis sp. nov., a new member of the family 'Xanthomonadaceae', isolated from soil in a farmland.</title>
        <authorList>
            <person name="Zhao H."/>
        </authorList>
    </citation>
    <scope>NUCLEOTIDE SEQUENCE [LARGE SCALE GENOMIC DNA]</scope>
    <source>
        <strain evidence="5 6">WF-2</strain>
    </source>
</reference>
<evidence type="ECO:0000256" key="1">
    <source>
        <dbReference type="ARBA" id="ARBA00022630"/>
    </source>
</evidence>
<dbReference type="OrthoDB" id="9816402at2"/>
<keyword evidence="6" id="KW-1185">Reference proteome</keyword>
<dbReference type="PANTHER" id="PTHR19384:SF17">
    <property type="entry name" value="NADPH--CYTOCHROME P450 REDUCTASE"/>
    <property type="match status" value="1"/>
</dbReference>
<keyword evidence="3" id="KW-0249">Electron transport</keyword>
<dbReference type="Pfam" id="PF00258">
    <property type="entry name" value="Flavodoxin_1"/>
    <property type="match status" value="1"/>
</dbReference>
<evidence type="ECO:0000313" key="6">
    <source>
        <dbReference type="Proteomes" id="UP000262917"/>
    </source>
</evidence>
<dbReference type="Gene3D" id="3.40.50.360">
    <property type="match status" value="1"/>
</dbReference>
<dbReference type="GO" id="GO:0010181">
    <property type="term" value="F:FMN binding"/>
    <property type="evidence" value="ECO:0007669"/>
    <property type="project" value="InterPro"/>
</dbReference>
<evidence type="ECO:0000256" key="2">
    <source>
        <dbReference type="ARBA" id="ARBA00022643"/>
    </source>
</evidence>
<dbReference type="EMBL" id="QVPD01000005">
    <property type="protein sequence ID" value="RFP60876.1"/>
    <property type="molecule type" value="Genomic_DNA"/>
</dbReference>
<sequence length="171" mass="18327">MDIPVAMTAPAAGHVADAPGATIGAPAPLLVAYATQTGIAELHARDTCRALQAAGVPTRLLDFDSLSLPMLHAADRALFLVSTSYDGDPPDMAEAFNRDAMGRSAQLAHLRYGLLMLGDSYYDDFCGFGRRLQRWLQASGARPLFEPVAMDDEDPAALQRWRVGIGATVLR</sequence>
<feature type="domain" description="Flavodoxin-like" evidence="4">
    <location>
        <begin position="29"/>
        <end position="166"/>
    </location>
</feature>
<dbReference type="InterPro" id="IPR008254">
    <property type="entry name" value="Flavodoxin/NO_synth"/>
</dbReference>
<organism evidence="5 6">
    <name type="scientific">Cognatiluteimonas weifangensis</name>
    <dbReference type="NCBI Taxonomy" id="2303539"/>
    <lineage>
        <taxon>Bacteria</taxon>
        <taxon>Pseudomonadati</taxon>
        <taxon>Pseudomonadota</taxon>
        <taxon>Gammaproteobacteria</taxon>
        <taxon>Lysobacterales</taxon>
        <taxon>Lysobacteraceae</taxon>
        <taxon>Cognatiluteimonas</taxon>
    </lineage>
</organism>
<proteinExistence type="predicted"/>
<dbReference type="Proteomes" id="UP000262917">
    <property type="component" value="Unassembled WGS sequence"/>
</dbReference>
<dbReference type="InterPro" id="IPR001094">
    <property type="entry name" value="Flavdoxin-like"/>
</dbReference>
<evidence type="ECO:0000259" key="4">
    <source>
        <dbReference type="PROSITE" id="PS50902"/>
    </source>
</evidence>
<dbReference type="PROSITE" id="PS50902">
    <property type="entry name" value="FLAVODOXIN_LIKE"/>
    <property type="match status" value="1"/>
</dbReference>
<dbReference type="AlphaFoldDB" id="A0A372DMX4"/>
<keyword evidence="2" id="KW-0288">FMN</keyword>
<dbReference type="SUPFAM" id="SSF52218">
    <property type="entry name" value="Flavoproteins"/>
    <property type="match status" value="1"/>
</dbReference>
<evidence type="ECO:0000256" key="3">
    <source>
        <dbReference type="ARBA" id="ARBA00022982"/>
    </source>
</evidence>
<name>A0A372DMX4_9GAMM</name>
<protein>
    <recommendedName>
        <fullName evidence="4">Flavodoxin-like domain-containing protein</fullName>
    </recommendedName>
</protein>
<evidence type="ECO:0000313" key="5">
    <source>
        <dbReference type="EMBL" id="RFP60876.1"/>
    </source>
</evidence>